<comment type="caution">
    <text evidence="1">The sequence shown here is derived from an EMBL/GenBank/DDBJ whole genome shotgun (WGS) entry which is preliminary data.</text>
</comment>
<dbReference type="RefSeq" id="WP_264727850.1">
    <property type="nucleotide sequence ID" value="NZ_JAPDNR010000001.1"/>
</dbReference>
<organism evidence="1 2">
    <name type="scientific">Chitinophaga nivalis</name>
    <dbReference type="NCBI Taxonomy" id="2991709"/>
    <lineage>
        <taxon>Bacteria</taxon>
        <taxon>Pseudomonadati</taxon>
        <taxon>Bacteroidota</taxon>
        <taxon>Chitinophagia</taxon>
        <taxon>Chitinophagales</taxon>
        <taxon>Chitinophagaceae</taxon>
        <taxon>Chitinophaga</taxon>
    </lineage>
</organism>
<dbReference type="Proteomes" id="UP001207742">
    <property type="component" value="Unassembled WGS sequence"/>
</dbReference>
<name>A0ABT3IGB4_9BACT</name>
<protein>
    <recommendedName>
        <fullName evidence="3">DUF4843 domain-containing protein</fullName>
    </recommendedName>
</protein>
<sequence>MKYWLIAGCLSLLMTACKKNNGDEVMPAAVVPKTVVDYVLCNEGMYLVKYKPVYNRYYQVISLLRGEQFAPESQLQPVATFYYSDQREESIPDSVQVYNVRRKVAGVIKGDYNVVVHTKKDTTYNYPERRNRFLETTGGRTLMLIANKEVDWGGSGHLGGNNSIKLMSYLPYFNKPTLQDMITGKTDYGNVTGLQLQFTAAGYPIRVDYTDNYNAAYTHMIVAYRQP</sequence>
<evidence type="ECO:0000313" key="1">
    <source>
        <dbReference type="EMBL" id="MCW3482981.1"/>
    </source>
</evidence>
<dbReference type="EMBL" id="JAPDNS010000001">
    <property type="protein sequence ID" value="MCW3482981.1"/>
    <property type="molecule type" value="Genomic_DNA"/>
</dbReference>
<reference evidence="1 2" key="1">
    <citation type="submission" date="2022-10" db="EMBL/GenBank/DDBJ databases">
        <title>Chitinophaga nivalis PC15 sp. nov., isolated from Pyeongchang county, South Korea.</title>
        <authorList>
            <person name="Trinh H.N."/>
        </authorList>
    </citation>
    <scope>NUCLEOTIDE SEQUENCE [LARGE SCALE GENOMIC DNA]</scope>
    <source>
        <strain evidence="1 2">PC14</strain>
    </source>
</reference>
<proteinExistence type="predicted"/>
<keyword evidence="2" id="KW-1185">Reference proteome</keyword>
<evidence type="ECO:0008006" key="3">
    <source>
        <dbReference type="Google" id="ProtNLM"/>
    </source>
</evidence>
<evidence type="ECO:0000313" key="2">
    <source>
        <dbReference type="Proteomes" id="UP001207742"/>
    </source>
</evidence>
<dbReference type="PROSITE" id="PS51257">
    <property type="entry name" value="PROKAR_LIPOPROTEIN"/>
    <property type="match status" value="1"/>
</dbReference>
<gene>
    <name evidence="1" type="ORF">OL497_03715</name>
</gene>
<accession>A0ABT3IGB4</accession>